<protein>
    <submittedName>
        <fullName evidence="2">Uncharacterized protein</fullName>
    </submittedName>
</protein>
<evidence type="ECO:0000256" key="1">
    <source>
        <dbReference type="SAM" id="MobiDB-lite"/>
    </source>
</evidence>
<keyword evidence="3" id="KW-1185">Reference proteome</keyword>
<sequence>MATVTESIWTRQPSSSPRSHAAEIRICSAFALQASLSPPCPPLPCPLLRSAARNTQWLRRNVMTTDRTKPRIHDPSSHSVIKAPRSQNFQSWV</sequence>
<organism evidence="2 3">
    <name type="scientific">Liparis tanakae</name>
    <name type="common">Tanaka's snailfish</name>
    <dbReference type="NCBI Taxonomy" id="230148"/>
    <lineage>
        <taxon>Eukaryota</taxon>
        <taxon>Metazoa</taxon>
        <taxon>Chordata</taxon>
        <taxon>Craniata</taxon>
        <taxon>Vertebrata</taxon>
        <taxon>Euteleostomi</taxon>
        <taxon>Actinopterygii</taxon>
        <taxon>Neopterygii</taxon>
        <taxon>Teleostei</taxon>
        <taxon>Neoteleostei</taxon>
        <taxon>Acanthomorphata</taxon>
        <taxon>Eupercaria</taxon>
        <taxon>Perciformes</taxon>
        <taxon>Cottioidei</taxon>
        <taxon>Cottales</taxon>
        <taxon>Liparidae</taxon>
        <taxon>Liparis</taxon>
    </lineage>
</organism>
<dbReference type="Proteomes" id="UP000314294">
    <property type="component" value="Unassembled WGS sequence"/>
</dbReference>
<accession>A0A4Z2J415</accession>
<feature type="compositionally biased region" description="Basic and acidic residues" evidence="1">
    <location>
        <begin position="66"/>
        <end position="76"/>
    </location>
</feature>
<dbReference type="EMBL" id="SRLO01000024">
    <property type="protein sequence ID" value="TNN84936.1"/>
    <property type="molecule type" value="Genomic_DNA"/>
</dbReference>
<comment type="caution">
    <text evidence="2">The sequence shown here is derived from an EMBL/GenBank/DDBJ whole genome shotgun (WGS) entry which is preliminary data.</text>
</comment>
<gene>
    <name evidence="2" type="ORF">EYF80_004981</name>
</gene>
<dbReference type="AlphaFoldDB" id="A0A4Z2J415"/>
<evidence type="ECO:0000313" key="3">
    <source>
        <dbReference type="Proteomes" id="UP000314294"/>
    </source>
</evidence>
<proteinExistence type="predicted"/>
<evidence type="ECO:0000313" key="2">
    <source>
        <dbReference type="EMBL" id="TNN84936.1"/>
    </source>
</evidence>
<name>A0A4Z2J415_9TELE</name>
<reference evidence="2 3" key="1">
    <citation type="submission" date="2019-03" db="EMBL/GenBank/DDBJ databases">
        <title>First draft genome of Liparis tanakae, snailfish: a comprehensive survey of snailfish specific genes.</title>
        <authorList>
            <person name="Kim W."/>
            <person name="Song I."/>
            <person name="Jeong J.-H."/>
            <person name="Kim D."/>
            <person name="Kim S."/>
            <person name="Ryu S."/>
            <person name="Song J.Y."/>
            <person name="Lee S.K."/>
        </authorList>
    </citation>
    <scope>NUCLEOTIDE SEQUENCE [LARGE SCALE GENOMIC DNA]</scope>
    <source>
        <tissue evidence="2">Muscle</tissue>
    </source>
</reference>
<feature type="region of interest" description="Disordered" evidence="1">
    <location>
        <begin position="66"/>
        <end position="93"/>
    </location>
</feature>